<feature type="domain" description="Fork-head" evidence="5">
    <location>
        <begin position="301"/>
        <end position="391"/>
    </location>
</feature>
<dbReference type="Gene3D" id="1.10.10.10">
    <property type="entry name" value="Winged helix-like DNA-binding domain superfamily/Winged helix DNA-binding domain"/>
    <property type="match status" value="1"/>
</dbReference>
<sequence>MAHPQFFPDPMPESQVAHGGKRLAESDPEIMTQTKKIKSALHEDHVQEEQPSRYLYTHLLALKAQETALVVEERLDDLRKNDDDEDEDDDCAVSLNILDIPTITPQLKFPKRPVRASELYPVLENGRAKAFAQLSGRNWTFYVHSVTFTIGRRTDAVASRDVLEQEGFVDIGLGSRLEPEYLVVEYQQAIWVATVKAKKGVLSNGVLRTRDEKFELRNGTILRVADMEMIFLSNANKFQLAPRMIEALKLEWNDDGVLQRYPKRRKSNITPQCGVKFQHSISTTEPKDVLWYATEDAKDTKPPFSYVALIGLIILNNSDKAMLLADIYQSIMDQFSYFRYHTSGWQNSIRHNLSLNDAFKRKARRDASTGKGQLWYVDESFEQAIRDKINKPFTKNQAASHRLATDDAQTRSSVAESHQTLQQILSSQEGSTSPESSASPRLGTSENGKAFLKTPARKTLNRTNYLQTKTPNTNFQHGHSDQFMPNYPLMSSPMLPNPHRLQTPRFTDSALKSNGLAFSLGSSPAPYSRIIDHEEHLPDLGLELTKVSWASIGSTPIHPNHSPLPSPQRGISALDALAASATDTAGQ</sequence>
<dbReference type="PRINTS" id="PR00053">
    <property type="entry name" value="FORKHEAD"/>
</dbReference>
<dbReference type="GO" id="GO:0009653">
    <property type="term" value="P:anatomical structure morphogenesis"/>
    <property type="evidence" value="ECO:0007669"/>
    <property type="project" value="TreeGrafter"/>
</dbReference>
<comment type="subcellular location">
    <subcellularLocation>
        <location evidence="3">Nucleus</location>
    </subcellularLocation>
</comment>
<evidence type="ECO:0000313" key="7">
    <source>
        <dbReference type="Proteomes" id="UP000186594"/>
    </source>
</evidence>
<dbReference type="SMART" id="SM00339">
    <property type="entry name" value="FH"/>
    <property type="match status" value="1"/>
</dbReference>
<dbReference type="AlphaFoldDB" id="A0A1U7LLY1"/>
<dbReference type="Proteomes" id="UP000186594">
    <property type="component" value="Unassembled WGS sequence"/>
</dbReference>
<feature type="region of interest" description="Disordered" evidence="4">
    <location>
        <begin position="392"/>
        <end position="450"/>
    </location>
</feature>
<dbReference type="GO" id="GO:0000978">
    <property type="term" value="F:RNA polymerase II cis-regulatory region sequence-specific DNA binding"/>
    <property type="evidence" value="ECO:0007669"/>
    <property type="project" value="TreeGrafter"/>
</dbReference>
<dbReference type="SUPFAM" id="SSF46785">
    <property type="entry name" value="Winged helix' DNA-binding domain"/>
    <property type="match status" value="1"/>
</dbReference>
<dbReference type="CDD" id="cd00059">
    <property type="entry name" value="FH_FOX"/>
    <property type="match status" value="1"/>
</dbReference>
<dbReference type="Pfam" id="PF00250">
    <property type="entry name" value="Forkhead"/>
    <property type="match status" value="1"/>
</dbReference>
<evidence type="ECO:0000256" key="4">
    <source>
        <dbReference type="SAM" id="MobiDB-lite"/>
    </source>
</evidence>
<feature type="compositionally biased region" description="Polar residues" evidence="4">
    <location>
        <begin position="410"/>
        <end position="425"/>
    </location>
</feature>
<feature type="compositionally biased region" description="Low complexity" evidence="4">
    <location>
        <begin position="426"/>
        <end position="440"/>
    </location>
</feature>
<protein>
    <submittedName>
        <fullName evidence="6">Fork-head transcriptional regulator 2</fullName>
    </submittedName>
</protein>
<dbReference type="GO" id="GO:0030154">
    <property type="term" value="P:cell differentiation"/>
    <property type="evidence" value="ECO:0007669"/>
    <property type="project" value="TreeGrafter"/>
</dbReference>
<comment type="caution">
    <text evidence="6">The sequence shown here is derived from an EMBL/GenBank/DDBJ whole genome shotgun (WGS) entry which is preliminary data.</text>
</comment>
<name>A0A1U7LLY1_NEOID</name>
<dbReference type="GO" id="GO:0000981">
    <property type="term" value="F:DNA-binding transcription factor activity, RNA polymerase II-specific"/>
    <property type="evidence" value="ECO:0007669"/>
    <property type="project" value="TreeGrafter"/>
</dbReference>
<dbReference type="EMBL" id="LXFE01001507">
    <property type="protein sequence ID" value="OLL23552.1"/>
    <property type="molecule type" value="Genomic_DNA"/>
</dbReference>
<keyword evidence="1 3" id="KW-0238">DNA-binding</keyword>
<keyword evidence="7" id="KW-1185">Reference proteome</keyword>
<accession>A0A1U7LLY1</accession>
<evidence type="ECO:0000313" key="6">
    <source>
        <dbReference type="EMBL" id="OLL23552.1"/>
    </source>
</evidence>
<dbReference type="InterPro" id="IPR036390">
    <property type="entry name" value="WH_DNA-bd_sf"/>
</dbReference>
<feature type="DNA-binding region" description="Fork-head" evidence="3">
    <location>
        <begin position="301"/>
        <end position="391"/>
    </location>
</feature>
<dbReference type="PROSITE" id="PS00658">
    <property type="entry name" value="FORK_HEAD_2"/>
    <property type="match status" value="1"/>
</dbReference>
<dbReference type="STRING" id="1198029.A0A1U7LLY1"/>
<dbReference type="GO" id="GO:0005634">
    <property type="term" value="C:nucleus"/>
    <property type="evidence" value="ECO:0007669"/>
    <property type="project" value="UniProtKB-SubCell"/>
</dbReference>
<dbReference type="InterPro" id="IPR050211">
    <property type="entry name" value="FOX_domain-containing"/>
</dbReference>
<dbReference type="PROSITE" id="PS50039">
    <property type="entry name" value="FORK_HEAD_3"/>
    <property type="match status" value="1"/>
</dbReference>
<dbReference type="PANTHER" id="PTHR11829:SF343">
    <property type="entry name" value="FORK-HEAD DOMAIN-CONTAINING PROTEIN"/>
    <property type="match status" value="1"/>
</dbReference>
<feature type="region of interest" description="Disordered" evidence="4">
    <location>
        <begin position="1"/>
        <end position="28"/>
    </location>
</feature>
<evidence type="ECO:0000256" key="1">
    <source>
        <dbReference type="ARBA" id="ARBA00023125"/>
    </source>
</evidence>
<evidence type="ECO:0000259" key="5">
    <source>
        <dbReference type="PROSITE" id="PS50039"/>
    </source>
</evidence>
<proteinExistence type="predicted"/>
<keyword evidence="2 3" id="KW-0539">Nucleus</keyword>
<organism evidence="6 7">
    <name type="scientific">Neolecta irregularis (strain DAH-3)</name>
    <dbReference type="NCBI Taxonomy" id="1198029"/>
    <lineage>
        <taxon>Eukaryota</taxon>
        <taxon>Fungi</taxon>
        <taxon>Dikarya</taxon>
        <taxon>Ascomycota</taxon>
        <taxon>Taphrinomycotina</taxon>
        <taxon>Neolectales</taxon>
        <taxon>Neolectaceae</taxon>
        <taxon>Neolecta</taxon>
    </lineage>
</organism>
<dbReference type="OrthoDB" id="5954824at2759"/>
<evidence type="ECO:0000256" key="2">
    <source>
        <dbReference type="ARBA" id="ARBA00023242"/>
    </source>
</evidence>
<dbReference type="PANTHER" id="PTHR11829">
    <property type="entry name" value="FORKHEAD BOX PROTEIN"/>
    <property type="match status" value="1"/>
</dbReference>
<dbReference type="InterPro" id="IPR001766">
    <property type="entry name" value="Fork_head_dom"/>
</dbReference>
<gene>
    <name evidence="6" type="ORF">NEOLI_001637</name>
</gene>
<dbReference type="InterPro" id="IPR030456">
    <property type="entry name" value="TF_fork_head_CS_2"/>
</dbReference>
<reference evidence="6 7" key="1">
    <citation type="submission" date="2016-04" db="EMBL/GenBank/DDBJ databases">
        <title>Evolutionary innovation and constraint leading to complex multicellularity in the Ascomycota.</title>
        <authorList>
            <person name="Cisse O."/>
            <person name="Nguyen A."/>
            <person name="Hewitt D.A."/>
            <person name="Jedd G."/>
            <person name="Stajich J.E."/>
        </authorList>
    </citation>
    <scope>NUCLEOTIDE SEQUENCE [LARGE SCALE GENOMIC DNA]</scope>
    <source>
        <strain evidence="6 7">DAH-3</strain>
    </source>
</reference>
<dbReference type="InterPro" id="IPR036388">
    <property type="entry name" value="WH-like_DNA-bd_sf"/>
</dbReference>
<evidence type="ECO:0000256" key="3">
    <source>
        <dbReference type="PROSITE-ProRule" id="PRU00089"/>
    </source>
</evidence>